<reference evidence="1 2" key="1">
    <citation type="submission" date="2018-07" db="EMBL/GenBank/DDBJ databases">
        <title>Genome assembly of strain KB82.</title>
        <authorList>
            <person name="Kukolya J."/>
            <person name="Horvath B."/>
            <person name="Nagy I."/>
            <person name="Toth A."/>
        </authorList>
    </citation>
    <scope>NUCLEOTIDE SEQUENCE [LARGE SCALE GENOMIC DNA]</scope>
    <source>
        <strain evidence="1 2">Kb82</strain>
    </source>
</reference>
<evidence type="ECO:0000313" key="1">
    <source>
        <dbReference type="EMBL" id="MBE8723441.1"/>
    </source>
</evidence>
<gene>
    <name evidence="1" type="ORF">C4F50_00665</name>
</gene>
<dbReference type="Proteomes" id="UP000640614">
    <property type="component" value="Unassembled WGS sequence"/>
</dbReference>
<name>A0ABR9TDS2_9FLAO</name>
<accession>A0ABR9TDS2</accession>
<dbReference type="EMBL" id="PRDM01000001">
    <property type="protein sequence ID" value="MBE8723441.1"/>
    <property type="molecule type" value="Genomic_DNA"/>
</dbReference>
<proteinExistence type="predicted"/>
<organism evidence="1 2">
    <name type="scientific">Flavobacterium hungaricum</name>
    <dbReference type="NCBI Taxonomy" id="2082725"/>
    <lineage>
        <taxon>Bacteria</taxon>
        <taxon>Pseudomonadati</taxon>
        <taxon>Bacteroidota</taxon>
        <taxon>Flavobacteriia</taxon>
        <taxon>Flavobacteriales</taxon>
        <taxon>Flavobacteriaceae</taxon>
        <taxon>Flavobacterium</taxon>
    </lineage>
</organism>
<keyword evidence="2" id="KW-1185">Reference proteome</keyword>
<evidence type="ECO:0000313" key="2">
    <source>
        <dbReference type="Proteomes" id="UP000640614"/>
    </source>
</evidence>
<protein>
    <submittedName>
        <fullName evidence="1">Uncharacterized protein</fullName>
    </submittedName>
</protein>
<sequence length="70" mass="8425">MPSHLEKVIQDFQHMNTPTGKFADFITKQQDYIRAKTDKERKKIIMEISQRFADVFNKGEYEELIKEFKN</sequence>
<dbReference type="RefSeq" id="WP_193844508.1">
    <property type="nucleotide sequence ID" value="NZ_PRDM01000001.1"/>
</dbReference>
<comment type="caution">
    <text evidence="1">The sequence shown here is derived from an EMBL/GenBank/DDBJ whole genome shotgun (WGS) entry which is preliminary data.</text>
</comment>